<protein>
    <submittedName>
        <fullName evidence="2">Uncharacterized protein</fullName>
    </submittedName>
</protein>
<comment type="caution">
    <text evidence="2">The sequence shown here is derived from an EMBL/GenBank/DDBJ whole genome shotgun (WGS) entry which is preliminary data.</text>
</comment>
<evidence type="ECO:0000313" key="3">
    <source>
        <dbReference type="Proteomes" id="UP001153269"/>
    </source>
</evidence>
<gene>
    <name evidence="2" type="ORF">PLEPLA_LOCUS32278</name>
</gene>
<dbReference type="Proteomes" id="UP001153269">
    <property type="component" value="Unassembled WGS sequence"/>
</dbReference>
<dbReference type="AlphaFoldDB" id="A0A9N7V8F0"/>
<evidence type="ECO:0000313" key="2">
    <source>
        <dbReference type="EMBL" id="CAB1444562.1"/>
    </source>
</evidence>
<accession>A0A9N7V8F0</accession>
<reference evidence="2" key="1">
    <citation type="submission" date="2020-03" db="EMBL/GenBank/DDBJ databases">
        <authorList>
            <person name="Weist P."/>
        </authorList>
    </citation>
    <scope>NUCLEOTIDE SEQUENCE</scope>
</reference>
<feature type="region of interest" description="Disordered" evidence="1">
    <location>
        <begin position="47"/>
        <end position="75"/>
    </location>
</feature>
<name>A0A9N7V8F0_PLEPL</name>
<proteinExistence type="predicted"/>
<dbReference type="EMBL" id="CADEAL010003402">
    <property type="protein sequence ID" value="CAB1444562.1"/>
    <property type="molecule type" value="Genomic_DNA"/>
</dbReference>
<evidence type="ECO:0000256" key="1">
    <source>
        <dbReference type="SAM" id="MobiDB-lite"/>
    </source>
</evidence>
<keyword evidence="3" id="KW-1185">Reference proteome</keyword>
<sequence length="128" mass="14193">MLSPANQPLPIEGMEIQLPNSWISNVGNVTRYHRAAAGDATQIWRKFPGRERRGAAGSSVNGTPGVCGPTLPPTDTRTGWYRYRTRYQQLTVELRALTPMSAQSVGFSSEDESLFGWFRAPEPGQRAR</sequence>
<organism evidence="2 3">
    <name type="scientific">Pleuronectes platessa</name>
    <name type="common">European plaice</name>
    <dbReference type="NCBI Taxonomy" id="8262"/>
    <lineage>
        <taxon>Eukaryota</taxon>
        <taxon>Metazoa</taxon>
        <taxon>Chordata</taxon>
        <taxon>Craniata</taxon>
        <taxon>Vertebrata</taxon>
        <taxon>Euteleostomi</taxon>
        <taxon>Actinopterygii</taxon>
        <taxon>Neopterygii</taxon>
        <taxon>Teleostei</taxon>
        <taxon>Neoteleostei</taxon>
        <taxon>Acanthomorphata</taxon>
        <taxon>Carangaria</taxon>
        <taxon>Pleuronectiformes</taxon>
        <taxon>Pleuronectoidei</taxon>
        <taxon>Pleuronectidae</taxon>
        <taxon>Pleuronectes</taxon>
    </lineage>
</organism>